<dbReference type="EMBL" id="AGXG01000024">
    <property type="protein sequence ID" value="EIY35674.1"/>
    <property type="molecule type" value="Genomic_DNA"/>
</dbReference>
<protein>
    <submittedName>
        <fullName evidence="2">Uncharacterized protein</fullName>
    </submittedName>
</protein>
<dbReference type="AlphaFoldDB" id="I9FPV2"/>
<accession>I9FPV2</accession>
<keyword evidence="1" id="KW-0472">Membrane</keyword>
<feature type="transmembrane region" description="Helical" evidence="1">
    <location>
        <begin position="6"/>
        <end position="25"/>
    </location>
</feature>
<gene>
    <name evidence="2" type="ORF">HMPREF1062_01270</name>
</gene>
<evidence type="ECO:0000256" key="1">
    <source>
        <dbReference type="SAM" id="Phobius"/>
    </source>
</evidence>
<dbReference type="HOGENOM" id="CLU_3265481_0_0_10"/>
<keyword evidence="3" id="KW-1185">Reference proteome</keyword>
<keyword evidence="1" id="KW-1133">Transmembrane helix</keyword>
<sequence length="41" mass="4748">MGIGFVLGFCILFVQFCFFNSIVGFQYTKVEYTKEDSNILQ</sequence>
<dbReference type="Proteomes" id="UP000003741">
    <property type="component" value="Unassembled WGS sequence"/>
</dbReference>
<comment type="caution">
    <text evidence="2">The sequence shown here is derived from an EMBL/GenBank/DDBJ whole genome shotgun (WGS) entry which is preliminary data.</text>
</comment>
<evidence type="ECO:0000313" key="2">
    <source>
        <dbReference type="EMBL" id="EIY35674.1"/>
    </source>
</evidence>
<organism evidence="2 3">
    <name type="scientific">Bacteroides cellulosilyticus CL02T12C19</name>
    <dbReference type="NCBI Taxonomy" id="997874"/>
    <lineage>
        <taxon>Bacteria</taxon>
        <taxon>Pseudomonadati</taxon>
        <taxon>Bacteroidota</taxon>
        <taxon>Bacteroidia</taxon>
        <taxon>Bacteroidales</taxon>
        <taxon>Bacteroidaceae</taxon>
        <taxon>Bacteroides</taxon>
    </lineage>
</organism>
<evidence type="ECO:0000313" key="3">
    <source>
        <dbReference type="Proteomes" id="UP000003741"/>
    </source>
</evidence>
<proteinExistence type="predicted"/>
<name>I9FPV2_9BACE</name>
<reference evidence="2 3" key="1">
    <citation type="submission" date="2012-02" db="EMBL/GenBank/DDBJ databases">
        <title>The Genome Sequence of Bacteroides cellulosilyticus CL02T12C19.</title>
        <authorList>
            <consortium name="The Broad Institute Genome Sequencing Platform"/>
            <person name="Earl A."/>
            <person name="Ward D."/>
            <person name="Feldgarden M."/>
            <person name="Gevers D."/>
            <person name="Zitomersky N.L."/>
            <person name="Coyne M.J."/>
            <person name="Comstock L.E."/>
            <person name="Young S.K."/>
            <person name="Zeng Q."/>
            <person name="Gargeya S."/>
            <person name="Fitzgerald M."/>
            <person name="Haas B."/>
            <person name="Abouelleil A."/>
            <person name="Alvarado L."/>
            <person name="Arachchi H.M."/>
            <person name="Berlin A."/>
            <person name="Chapman S.B."/>
            <person name="Gearin G."/>
            <person name="Goldberg J."/>
            <person name="Griggs A."/>
            <person name="Gujja S."/>
            <person name="Hansen M."/>
            <person name="Heiman D."/>
            <person name="Howarth C."/>
            <person name="Larimer J."/>
            <person name="Lui A."/>
            <person name="MacDonald P.J.P."/>
            <person name="McCowen C."/>
            <person name="Montmayeur A."/>
            <person name="Murphy C."/>
            <person name="Neiman D."/>
            <person name="Pearson M."/>
            <person name="Priest M."/>
            <person name="Roberts A."/>
            <person name="Saif S."/>
            <person name="Shea T."/>
            <person name="Sisk P."/>
            <person name="Stolte C."/>
            <person name="Sykes S."/>
            <person name="Wortman J."/>
            <person name="Nusbaum C."/>
            <person name="Birren B."/>
        </authorList>
    </citation>
    <scope>NUCLEOTIDE SEQUENCE [LARGE SCALE GENOMIC DNA]</scope>
    <source>
        <strain evidence="2 3">CL02T12C19</strain>
    </source>
</reference>
<keyword evidence="1" id="KW-0812">Transmembrane</keyword>